<sequence length="163" mass="17056">MSCVTYYLCLLLNLVLTGALLGAGIYIFIKEQCWPDKYTKGSCIVGMSLGGLGIVVLVGALLITCIIQCTSRRGAKKGDEEKQADGAAKLANDDLVKPKKDEKPTPSGDERVKSSEGQPKAGDRDMRTDGGSGDAQPVTDNKQAAGAVPGVAGSSQQPRAENQ</sequence>
<dbReference type="AlphaFoldDB" id="A0A564Z4H3"/>
<accession>A0A564Z4H3</accession>
<feature type="region of interest" description="Disordered" evidence="1">
    <location>
        <begin position="72"/>
        <end position="163"/>
    </location>
</feature>
<feature type="compositionally biased region" description="Polar residues" evidence="1">
    <location>
        <begin position="154"/>
        <end position="163"/>
    </location>
</feature>
<feature type="compositionally biased region" description="Basic and acidic residues" evidence="1">
    <location>
        <begin position="91"/>
        <end position="114"/>
    </location>
</feature>
<dbReference type="EMBL" id="CABIJS010000611">
    <property type="protein sequence ID" value="VUZ54190.1"/>
    <property type="molecule type" value="Genomic_DNA"/>
</dbReference>
<name>A0A564Z4H3_HYMDI</name>
<keyword evidence="2" id="KW-1133">Transmembrane helix</keyword>
<evidence type="ECO:0000313" key="5">
    <source>
        <dbReference type="Proteomes" id="UP000321570"/>
    </source>
</evidence>
<keyword evidence="2" id="KW-0812">Transmembrane</keyword>
<feature type="transmembrane region" description="Helical" evidence="2">
    <location>
        <begin position="49"/>
        <end position="67"/>
    </location>
</feature>
<feature type="non-terminal residue" evidence="3">
    <location>
        <position position="163"/>
    </location>
</feature>
<evidence type="ECO:0000256" key="1">
    <source>
        <dbReference type="SAM" id="MobiDB-lite"/>
    </source>
</evidence>
<protein>
    <submittedName>
        <fullName evidence="3">Uncharacterized protein</fullName>
    </submittedName>
</protein>
<dbReference type="EMBL" id="CABIJS010000611">
    <property type="protein sequence ID" value="VUZ54189.1"/>
    <property type="molecule type" value="Genomic_DNA"/>
</dbReference>
<feature type="compositionally biased region" description="Low complexity" evidence="1">
    <location>
        <begin position="144"/>
        <end position="153"/>
    </location>
</feature>
<evidence type="ECO:0000313" key="4">
    <source>
        <dbReference type="EMBL" id="VUZ54190.1"/>
    </source>
</evidence>
<keyword evidence="2" id="KW-0472">Membrane</keyword>
<reference evidence="3 5" key="1">
    <citation type="submission" date="2019-07" db="EMBL/GenBank/DDBJ databases">
        <authorList>
            <person name="Jastrzebski P J."/>
            <person name="Paukszto L."/>
            <person name="Jastrzebski P J."/>
        </authorList>
    </citation>
    <scope>NUCLEOTIDE SEQUENCE [LARGE SCALE GENOMIC DNA]</scope>
    <source>
        <strain evidence="3 5">WMS-il1</strain>
    </source>
</reference>
<organism evidence="3 5">
    <name type="scientific">Hymenolepis diminuta</name>
    <name type="common">Rat tapeworm</name>
    <dbReference type="NCBI Taxonomy" id="6216"/>
    <lineage>
        <taxon>Eukaryota</taxon>
        <taxon>Metazoa</taxon>
        <taxon>Spiralia</taxon>
        <taxon>Lophotrochozoa</taxon>
        <taxon>Platyhelminthes</taxon>
        <taxon>Cestoda</taxon>
        <taxon>Eucestoda</taxon>
        <taxon>Cyclophyllidea</taxon>
        <taxon>Hymenolepididae</taxon>
        <taxon>Hymenolepis</taxon>
    </lineage>
</organism>
<keyword evidence="5" id="KW-1185">Reference proteome</keyword>
<evidence type="ECO:0000313" key="3">
    <source>
        <dbReference type="EMBL" id="VUZ54189.1"/>
    </source>
</evidence>
<dbReference type="Proteomes" id="UP000321570">
    <property type="component" value="Unassembled WGS sequence"/>
</dbReference>
<feature type="transmembrane region" description="Helical" evidence="2">
    <location>
        <begin position="7"/>
        <end position="29"/>
    </location>
</feature>
<evidence type="ECO:0000256" key="2">
    <source>
        <dbReference type="SAM" id="Phobius"/>
    </source>
</evidence>
<gene>
    <name evidence="3" type="ORF">WMSIL1_LOCUS12350</name>
    <name evidence="4" type="ORF">WMSIL1_LOCUS12351</name>
</gene>
<proteinExistence type="predicted"/>